<accession>A6IEK3</accession>
<dbReference type="AlphaFoldDB" id="A6IEK3"/>
<gene>
    <name evidence="2" type="ORF">rCG_27930</name>
</gene>
<sequence length="97" mass="11180">MTMTRYLGKQLEGERFILADVFRVQKSADWLDALFLGLQLSRTPWRKGVVKQTFLPPWHSGSRENDRKGLGTKYKTGEHVPSDTLPPIRPHISITFK</sequence>
<protein>
    <submittedName>
        <fullName evidence="2">RCG27930</fullName>
    </submittedName>
</protein>
<feature type="region of interest" description="Disordered" evidence="1">
    <location>
        <begin position="58"/>
        <end position="89"/>
    </location>
</feature>
<dbReference type="EMBL" id="CH473959">
    <property type="protein sequence ID" value="EDM15290.1"/>
    <property type="molecule type" value="Genomic_DNA"/>
</dbReference>
<feature type="compositionally biased region" description="Basic and acidic residues" evidence="1">
    <location>
        <begin position="61"/>
        <end position="81"/>
    </location>
</feature>
<evidence type="ECO:0000313" key="2">
    <source>
        <dbReference type="EMBL" id="EDM15290.1"/>
    </source>
</evidence>
<dbReference type="Proteomes" id="UP000234681">
    <property type="component" value="Chromosome 4"/>
</dbReference>
<reference evidence="3" key="1">
    <citation type="submission" date="2005-09" db="EMBL/GenBank/DDBJ databases">
        <authorList>
            <person name="Mural R.J."/>
            <person name="Li P.W."/>
            <person name="Adams M.D."/>
            <person name="Amanatides P.G."/>
            <person name="Baden-Tillson H."/>
            <person name="Barnstead M."/>
            <person name="Chin S.H."/>
            <person name="Dew I."/>
            <person name="Evans C.A."/>
            <person name="Ferriera S."/>
            <person name="Flanigan M."/>
            <person name="Fosler C."/>
            <person name="Glodek A."/>
            <person name="Gu Z."/>
            <person name="Holt R.A."/>
            <person name="Jennings D."/>
            <person name="Kraft C.L."/>
            <person name="Lu F."/>
            <person name="Nguyen T."/>
            <person name="Nusskern D.R."/>
            <person name="Pfannkoch C.M."/>
            <person name="Sitter C."/>
            <person name="Sutton G.G."/>
            <person name="Venter J.C."/>
            <person name="Wang Z."/>
            <person name="Woodage T."/>
            <person name="Zheng X.H."/>
            <person name="Zhong F."/>
        </authorList>
    </citation>
    <scope>NUCLEOTIDE SEQUENCE [LARGE SCALE GENOMIC DNA]</scope>
    <source>
        <strain>BN</strain>
        <strain evidence="3">Sprague-Dawley</strain>
    </source>
</reference>
<proteinExistence type="predicted"/>
<evidence type="ECO:0000313" key="3">
    <source>
        <dbReference type="Proteomes" id="UP000234681"/>
    </source>
</evidence>
<organism evidence="2 3">
    <name type="scientific">Rattus norvegicus</name>
    <name type="common">Rat</name>
    <dbReference type="NCBI Taxonomy" id="10116"/>
    <lineage>
        <taxon>Eukaryota</taxon>
        <taxon>Metazoa</taxon>
        <taxon>Chordata</taxon>
        <taxon>Craniata</taxon>
        <taxon>Vertebrata</taxon>
        <taxon>Euteleostomi</taxon>
        <taxon>Mammalia</taxon>
        <taxon>Eutheria</taxon>
        <taxon>Euarchontoglires</taxon>
        <taxon>Glires</taxon>
        <taxon>Rodentia</taxon>
        <taxon>Myomorpha</taxon>
        <taxon>Muroidea</taxon>
        <taxon>Muridae</taxon>
        <taxon>Murinae</taxon>
        <taxon>Rattus</taxon>
    </lineage>
</organism>
<evidence type="ECO:0000256" key="1">
    <source>
        <dbReference type="SAM" id="MobiDB-lite"/>
    </source>
</evidence>
<name>A6IEK3_RAT</name>